<organism evidence="3 4">
    <name type="scientific">Quercus lobata</name>
    <name type="common">Valley oak</name>
    <dbReference type="NCBI Taxonomy" id="97700"/>
    <lineage>
        <taxon>Eukaryota</taxon>
        <taxon>Viridiplantae</taxon>
        <taxon>Streptophyta</taxon>
        <taxon>Embryophyta</taxon>
        <taxon>Tracheophyta</taxon>
        <taxon>Spermatophyta</taxon>
        <taxon>Magnoliopsida</taxon>
        <taxon>eudicotyledons</taxon>
        <taxon>Gunneridae</taxon>
        <taxon>Pentapetalae</taxon>
        <taxon>rosids</taxon>
        <taxon>fabids</taxon>
        <taxon>Fagales</taxon>
        <taxon>Fagaceae</taxon>
        <taxon>Quercus</taxon>
    </lineage>
</organism>
<dbReference type="Gramene" id="QL04p045658:mrna">
    <property type="protein sequence ID" value="QL04p045658:mrna:CDS:2"/>
    <property type="gene ID" value="QL04p045658"/>
</dbReference>
<dbReference type="Proteomes" id="UP000594261">
    <property type="component" value="Chromosome 4"/>
</dbReference>
<evidence type="ECO:0000313" key="3">
    <source>
        <dbReference type="EnsemblPlants" id="QL04p045658:mrna:CDS:2"/>
    </source>
</evidence>
<evidence type="ECO:0000256" key="1">
    <source>
        <dbReference type="SAM" id="MobiDB-lite"/>
    </source>
</evidence>
<reference evidence="3 4" key="1">
    <citation type="journal article" date="2016" name="G3 (Bethesda)">
        <title>First Draft Assembly and Annotation of the Genome of a California Endemic Oak Quercus lobata Nee (Fagaceae).</title>
        <authorList>
            <person name="Sork V.L."/>
            <person name="Fitz-Gibbon S.T."/>
            <person name="Puiu D."/>
            <person name="Crepeau M."/>
            <person name="Gugger P.F."/>
            <person name="Sherman R."/>
            <person name="Stevens K."/>
            <person name="Langley C.H."/>
            <person name="Pellegrini M."/>
            <person name="Salzberg S.L."/>
        </authorList>
    </citation>
    <scope>NUCLEOTIDE SEQUENCE [LARGE SCALE GENOMIC DNA]</scope>
    <source>
        <strain evidence="3 4">cv. SW786</strain>
    </source>
</reference>
<feature type="region of interest" description="Disordered" evidence="1">
    <location>
        <begin position="1"/>
        <end position="20"/>
    </location>
</feature>
<reference evidence="3" key="2">
    <citation type="submission" date="2021-01" db="UniProtKB">
        <authorList>
            <consortium name="EnsemblPlants"/>
        </authorList>
    </citation>
    <scope>IDENTIFICATION</scope>
</reference>
<dbReference type="InParanoid" id="A0A7N2LHD0"/>
<evidence type="ECO:0000313" key="4">
    <source>
        <dbReference type="Proteomes" id="UP000594261"/>
    </source>
</evidence>
<dbReference type="PANTHER" id="PTHR31672">
    <property type="entry name" value="BNACNNG10540D PROTEIN"/>
    <property type="match status" value="1"/>
</dbReference>
<evidence type="ECO:0000259" key="2">
    <source>
        <dbReference type="Pfam" id="PF07734"/>
    </source>
</evidence>
<dbReference type="InterPro" id="IPR050796">
    <property type="entry name" value="SCF_F-box_component"/>
</dbReference>
<accession>A0A7N2LHD0</accession>
<dbReference type="PANTHER" id="PTHR31672:SF13">
    <property type="entry name" value="F-BOX PROTEIN CPR30-LIKE"/>
    <property type="match status" value="1"/>
</dbReference>
<protein>
    <recommendedName>
        <fullName evidence="2">F-box associated beta-propeller type 1 domain-containing protein</fullName>
    </recommendedName>
</protein>
<feature type="compositionally biased region" description="Polar residues" evidence="1">
    <location>
        <begin position="1"/>
        <end position="16"/>
    </location>
</feature>
<dbReference type="Pfam" id="PF07734">
    <property type="entry name" value="FBA_1"/>
    <property type="match status" value="1"/>
</dbReference>
<feature type="domain" description="F-box associated beta-propeller type 1" evidence="2">
    <location>
        <begin position="124"/>
        <end position="333"/>
    </location>
</feature>
<dbReference type="FunCoup" id="A0A7N2LHD0">
    <property type="interactions" value="2"/>
</dbReference>
<dbReference type="EnsemblPlants" id="QL04p045658:mrna">
    <property type="protein sequence ID" value="QL04p045658:mrna:CDS:2"/>
    <property type="gene ID" value="QL04p045658"/>
</dbReference>
<dbReference type="AlphaFoldDB" id="A0A7N2LHD0"/>
<name>A0A7N2LHD0_QUELO</name>
<dbReference type="EMBL" id="LRBV02000004">
    <property type="status" value="NOT_ANNOTATED_CDS"/>
    <property type="molecule type" value="Genomic_DNA"/>
</dbReference>
<dbReference type="InterPro" id="IPR017451">
    <property type="entry name" value="F-box-assoc_interact_dom"/>
</dbReference>
<keyword evidence="4" id="KW-1185">Reference proteome</keyword>
<dbReference type="InterPro" id="IPR006527">
    <property type="entry name" value="F-box-assoc_dom_typ1"/>
</dbReference>
<sequence length="401" mass="46004">MSPPNKTISSATTTRWRNNHIPREEERLAYSSNAPMSCVKSVMRFRCVCKSWDSSITTPYFISTHLNNNNNNNSYNKNHDNGYVIHMSNHYNRAVCTVALGRTFDRISEVQYPFDFTPGCAHVVGSCNGLLCLADFGEVIYLWNPSIKKFKKLPGTCLGKLDKFTDLTIGFAYHSENNDHKVVRISFSIFLPTEVEVYTLSLDSWRRVRYNLTTNVKFINNCCFLPIPLVSGALHWMVRIIEGEEENRIIALAFDVNSEKFKRLALPHGFIEADTLHRYLASFKEKLAFITCEPIEQPGFPCQCTIWVMKKYGIVESWNKLFVIPFERKVQCLAFTEYGSLLVGHIYDPVERQRQQEAFKFVLVDIETPHEKKDPDIQCPSSVATFMESLILLDGPNVASY</sequence>
<proteinExistence type="predicted"/>
<dbReference type="NCBIfam" id="TIGR01640">
    <property type="entry name" value="F_box_assoc_1"/>
    <property type="match status" value="1"/>
</dbReference>